<dbReference type="InterPro" id="IPR046955">
    <property type="entry name" value="PHR1-like"/>
</dbReference>
<evidence type="ECO:0000313" key="3">
    <source>
        <dbReference type="Proteomes" id="UP000327085"/>
    </source>
</evidence>
<protein>
    <recommendedName>
        <fullName evidence="1">MYB-CC type transcription factor LHEQLE-containing domain-containing protein</fullName>
    </recommendedName>
</protein>
<accession>A0A5E4GQL5</accession>
<evidence type="ECO:0000313" key="2">
    <source>
        <dbReference type="EMBL" id="VVA41791.1"/>
    </source>
</evidence>
<dbReference type="PANTHER" id="PTHR31499:SF85">
    <property type="entry name" value="TRANSCRIPTION FACTOR MYB-RELATED FAMILY"/>
    <property type="match status" value="1"/>
</dbReference>
<dbReference type="InterPro" id="IPR025756">
    <property type="entry name" value="Myb_CC_LHEQLE"/>
</dbReference>
<dbReference type="InParanoid" id="A0A5E4GQL5"/>
<reference evidence="3" key="1">
    <citation type="journal article" date="2020" name="Plant J.">
        <title>Transposons played a major role in the diversification between the closely related almond and peach genomes: results from the almond genome sequence.</title>
        <authorList>
            <person name="Alioto T."/>
            <person name="Alexiou K.G."/>
            <person name="Bardil A."/>
            <person name="Barteri F."/>
            <person name="Castanera R."/>
            <person name="Cruz F."/>
            <person name="Dhingra A."/>
            <person name="Duval H."/>
            <person name="Fernandez I Marti A."/>
            <person name="Frias L."/>
            <person name="Galan B."/>
            <person name="Garcia J.L."/>
            <person name="Howad W."/>
            <person name="Gomez-Garrido J."/>
            <person name="Gut M."/>
            <person name="Julca I."/>
            <person name="Morata J."/>
            <person name="Puigdomenech P."/>
            <person name="Ribeca P."/>
            <person name="Rubio Cabetas M.J."/>
            <person name="Vlasova A."/>
            <person name="Wirthensohn M."/>
            <person name="Garcia-Mas J."/>
            <person name="Gabaldon T."/>
            <person name="Casacuberta J.M."/>
            <person name="Arus P."/>
        </authorList>
    </citation>
    <scope>NUCLEOTIDE SEQUENCE [LARGE SCALE GENOMIC DNA]</scope>
    <source>
        <strain evidence="3">cv. Texas</strain>
    </source>
</reference>
<dbReference type="Proteomes" id="UP000327085">
    <property type="component" value="Chromosome 7"/>
</dbReference>
<gene>
    <name evidence="2" type="ORF">ALMOND_2B036020</name>
</gene>
<dbReference type="Gramene" id="VVA41791">
    <property type="protein sequence ID" value="VVA41791"/>
    <property type="gene ID" value="Prudul26B036020"/>
</dbReference>
<dbReference type="EMBL" id="CABIKO010001519">
    <property type="protein sequence ID" value="VVA41791.1"/>
    <property type="molecule type" value="Genomic_DNA"/>
</dbReference>
<organism evidence="2 3">
    <name type="scientific">Prunus dulcis</name>
    <name type="common">Almond</name>
    <name type="synonym">Amygdalus dulcis</name>
    <dbReference type="NCBI Taxonomy" id="3755"/>
    <lineage>
        <taxon>Eukaryota</taxon>
        <taxon>Viridiplantae</taxon>
        <taxon>Streptophyta</taxon>
        <taxon>Embryophyta</taxon>
        <taxon>Tracheophyta</taxon>
        <taxon>Spermatophyta</taxon>
        <taxon>Magnoliopsida</taxon>
        <taxon>eudicotyledons</taxon>
        <taxon>Gunneridae</taxon>
        <taxon>Pentapetalae</taxon>
        <taxon>rosids</taxon>
        <taxon>fabids</taxon>
        <taxon>Rosales</taxon>
        <taxon>Rosaceae</taxon>
        <taxon>Amygdaloideae</taxon>
        <taxon>Amygdaleae</taxon>
        <taxon>Prunus</taxon>
    </lineage>
</organism>
<feature type="domain" description="MYB-CC type transcription factor LHEQLE-containing" evidence="1">
    <location>
        <begin position="1"/>
        <end position="26"/>
    </location>
</feature>
<proteinExistence type="predicted"/>
<name>A0A5E4GQL5_PRUDU</name>
<sequence>IQRNLQVRIEEQGKQLKKMFDLQQKTSNDLFKTQNLDITCHEDAPSDSLNAIQIQRNSQLRIEEQGKQLKKMFDLQQKISNDLFKTQNLDITCHEDAPSDSLNAIQVLSPEDSGNSNFPSKIS</sequence>
<dbReference type="GO" id="GO:0003700">
    <property type="term" value="F:DNA-binding transcription factor activity"/>
    <property type="evidence" value="ECO:0007669"/>
    <property type="project" value="InterPro"/>
</dbReference>
<dbReference type="PANTHER" id="PTHR31499">
    <property type="entry name" value="MYB FAMILY TRANSCRIPTION FACTOR PHL11"/>
    <property type="match status" value="1"/>
</dbReference>
<dbReference type="Pfam" id="PF14379">
    <property type="entry name" value="Myb_CC_LHEQLE"/>
    <property type="match status" value="1"/>
</dbReference>
<feature type="non-terminal residue" evidence="2">
    <location>
        <position position="1"/>
    </location>
</feature>
<dbReference type="AlphaFoldDB" id="A0A5E4GQL5"/>
<evidence type="ECO:0000259" key="1">
    <source>
        <dbReference type="Pfam" id="PF14379"/>
    </source>
</evidence>